<reference evidence="3 4" key="1">
    <citation type="journal article" date="2014" name="Genome Biol. Evol.">
        <title>Molecular evolution of the substrate utilization strategies and putative virulence factors in mosquito-associated Spiroplasma species.</title>
        <authorList>
            <person name="Chang T.H."/>
            <person name="Lo W.S."/>
            <person name="Ku C."/>
            <person name="Chen L.L."/>
            <person name="Kuo C.H."/>
        </authorList>
    </citation>
    <scope>NUCLEOTIDE SEQUENCE [LARGE SCALE GENOMIC DNA]</scope>
    <source>
        <strain evidence="3">AES-1</strain>
    </source>
</reference>
<dbReference type="Proteomes" id="UP000019267">
    <property type="component" value="Chromosome"/>
</dbReference>
<keyword evidence="1" id="KW-0175">Coiled coil</keyword>
<dbReference type="HOGENOM" id="CLU_1209185_0_0_14"/>
<dbReference type="PATRIC" id="fig|1276246.3.peg.317"/>
<keyword evidence="2" id="KW-0812">Transmembrane</keyword>
<dbReference type="KEGG" id="scq:SCULI_v1c03180"/>
<name>W6AG25_9MOLU</name>
<keyword evidence="2" id="KW-1133">Transmembrane helix</keyword>
<dbReference type="EMBL" id="CP006681">
    <property type="protein sequence ID" value="AHI52659.1"/>
    <property type="molecule type" value="Genomic_DNA"/>
</dbReference>
<evidence type="ECO:0000256" key="2">
    <source>
        <dbReference type="SAM" id="Phobius"/>
    </source>
</evidence>
<proteinExistence type="predicted"/>
<accession>W6AG25</accession>
<keyword evidence="2" id="KW-0472">Membrane</keyword>
<sequence>MPRITRTERNKELHIKVNQEIAYRKKNHDEKSLVNSTFEKLKAIDQAYFWEKIQAFDKKHQIEKPYLDKDRSSSILSDELKYEIKSQINELKKIKQKSVSVQELKIDEKSLEEEEYIYNSEKFKRYNENLLRNEKLFSKNIEKLKSKQVGKIDVAQDIEMTTVQSIRSQDNRAPFIMVKEVNDKVMKTSNVVQSSWKSFIKKRRFKWALSILIMLILIMLVAILLPIFI</sequence>
<feature type="coiled-coil region" evidence="1">
    <location>
        <begin position="77"/>
        <end position="147"/>
    </location>
</feature>
<dbReference type="AlphaFoldDB" id="W6AG25"/>
<evidence type="ECO:0000313" key="4">
    <source>
        <dbReference type="Proteomes" id="UP000019267"/>
    </source>
</evidence>
<evidence type="ECO:0000313" key="3">
    <source>
        <dbReference type="EMBL" id="AHI52659.1"/>
    </source>
</evidence>
<dbReference type="RefSeq" id="WP_025362900.1">
    <property type="nucleotide sequence ID" value="NZ_CP006681.1"/>
</dbReference>
<dbReference type="STRING" id="1276246.SCULI_v1c03180"/>
<gene>
    <name evidence="3" type="ORF">SCULI_v1c03180</name>
</gene>
<protein>
    <recommendedName>
        <fullName evidence="5">Transmembrane protein</fullName>
    </recommendedName>
</protein>
<dbReference type="OrthoDB" id="389401at2"/>
<organism evidence="3 4">
    <name type="scientific">Spiroplasma culicicola AES-1</name>
    <dbReference type="NCBI Taxonomy" id="1276246"/>
    <lineage>
        <taxon>Bacteria</taxon>
        <taxon>Bacillati</taxon>
        <taxon>Mycoplasmatota</taxon>
        <taxon>Mollicutes</taxon>
        <taxon>Entomoplasmatales</taxon>
        <taxon>Spiroplasmataceae</taxon>
        <taxon>Spiroplasma</taxon>
    </lineage>
</organism>
<evidence type="ECO:0000256" key="1">
    <source>
        <dbReference type="SAM" id="Coils"/>
    </source>
</evidence>
<feature type="transmembrane region" description="Helical" evidence="2">
    <location>
        <begin position="207"/>
        <end position="228"/>
    </location>
</feature>
<evidence type="ECO:0008006" key="5">
    <source>
        <dbReference type="Google" id="ProtNLM"/>
    </source>
</evidence>
<keyword evidence="4" id="KW-1185">Reference proteome</keyword>